<keyword evidence="3" id="KW-1185">Reference proteome</keyword>
<keyword evidence="2" id="KW-0378">Hydrolase</keyword>
<evidence type="ECO:0000313" key="2">
    <source>
        <dbReference type="EMBL" id="PKU87074.1"/>
    </source>
</evidence>
<keyword evidence="2" id="KW-0645">Protease</keyword>
<name>A0A2I0XGR1_9ASPA</name>
<dbReference type="GO" id="GO:0004177">
    <property type="term" value="F:aminopeptidase activity"/>
    <property type="evidence" value="ECO:0007669"/>
    <property type="project" value="UniProtKB-KW"/>
</dbReference>
<evidence type="ECO:0000313" key="3">
    <source>
        <dbReference type="Proteomes" id="UP000233837"/>
    </source>
</evidence>
<proteinExistence type="predicted"/>
<organism evidence="2 3">
    <name type="scientific">Dendrobium catenatum</name>
    <dbReference type="NCBI Taxonomy" id="906689"/>
    <lineage>
        <taxon>Eukaryota</taxon>
        <taxon>Viridiplantae</taxon>
        <taxon>Streptophyta</taxon>
        <taxon>Embryophyta</taxon>
        <taxon>Tracheophyta</taxon>
        <taxon>Spermatophyta</taxon>
        <taxon>Magnoliopsida</taxon>
        <taxon>Liliopsida</taxon>
        <taxon>Asparagales</taxon>
        <taxon>Orchidaceae</taxon>
        <taxon>Epidendroideae</taxon>
        <taxon>Malaxideae</taxon>
        <taxon>Dendrobiinae</taxon>
        <taxon>Dendrobium</taxon>
    </lineage>
</organism>
<accession>A0A2I0XGR1</accession>
<dbReference type="Gene3D" id="3.90.230.10">
    <property type="entry name" value="Creatinase/methionine aminopeptidase superfamily"/>
    <property type="match status" value="1"/>
</dbReference>
<sequence>MNLNLMTPEEISWVNSYHSTCKEVLAPYLNDQEMEWLKKATEPIASPAS</sequence>
<dbReference type="Pfam" id="PF16188">
    <property type="entry name" value="Peptidase_M24_C"/>
    <property type="match status" value="1"/>
</dbReference>
<dbReference type="STRING" id="906689.A0A2I0XGR1"/>
<dbReference type="Proteomes" id="UP000233837">
    <property type="component" value="Unassembled WGS sequence"/>
</dbReference>
<reference evidence="2 3" key="1">
    <citation type="journal article" date="2016" name="Sci. Rep.">
        <title>The Dendrobium catenatum Lindl. genome sequence provides insights into polysaccharide synthase, floral development and adaptive evolution.</title>
        <authorList>
            <person name="Zhang G.Q."/>
            <person name="Xu Q."/>
            <person name="Bian C."/>
            <person name="Tsai W.C."/>
            <person name="Yeh C.M."/>
            <person name="Liu K.W."/>
            <person name="Yoshida K."/>
            <person name="Zhang L.S."/>
            <person name="Chang S.B."/>
            <person name="Chen F."/>
            <person name="Shi Y."/>
            <person name="Su Y.Y."/>
            <person name="Zhang Y.Q."/>
            <person name="Chen L.J."/>
            <person name="Yin Y."/>
            <person name="Lin M."/>
            <person name="Huang H."/>
            <person name="Deng H."/>
            <person name="Wang Z.W."/>
            <person name="Zhu S.L."/>
            <person name="Zhao X."/>
            <person name="Deng C."/>
            <person name="Niu S.C."/>
            <person name="Huang J."/>
            <person name="Wang M."/>
            <person name="Liu G.H."/>
            <person name="Yang H.J."/>
            <person name="Xiao X.J."/>
            <person name="Hsiao Y.Y."/>
            <person name="Wu W.L."/>
            <person name="Chen Y.Y."/>
            <person name="Mitsuda N."/>
            <person name="Ohme-Takagi M."/>
            <person name="Luo Y.B."/>
            <person name="Van de Peer Y."/>
            <person name="Liu Z.J."/>
        </authorList>
    </citation>
    <scope>NUCLEOTIDE SEQUENCE [LARGE SCALE GENOMIC DNA]</scope>
    <source>
        <tissue evidence="2">The whole plant</tissue>
    </source>
</reference>
<dbReference type="AlphaFoldDB" id="A0A2I0XGR1"/>
<feature type="domain" description="Peptidase M24 C-terminal" evidence="1">
    <location>
        <begin position="2"/>
        <end position="44"/>
    </location>
</feature>
<gene>
    <name evidence="2" type="ORF">MA16_Dca006482</name>
</gene>
<dbReference type="InterPro" id="IPR036005">
    <property type="entry name" value="Creatinase/aminopeptidase-like"/>
</dbReference>
<protein>
    <submittedName>
        <fullName evidence="2">Xaa-Pro aminopeptidase</fullName>
    </submittedName>
</protein>
<dbReference type="EMBL" id="KZ501893">
    <property type="protein sequence ID" value="PKU87074.1"/>
    <property type="molecule type" value="Genomic_DNA"/>
</dbReference>
<dbReference type="InterPro" id="IPR032416">
    <property type="entry name" value="Peptidase_M24_C"/>
</dbReference>
<reference evidence="2 3" key="2">
    <citation type="journal article" date="2017" name="Nature">
        <title>The Apostasia genome and the evolution of orchids.</title>
        <authorList>
            <person name="Zhang G.Q."/>
            <person name="Liu K.W."/>
            <person name="Li Z."/>
            <person name="Lohaus R."/>
            <person name="Hsiao Y.Y."/>
            <person name="Niu S.C."/>
            <person name="Wang J.Y."/>
            <person name="Lin Y.C."/>
            <person name="Xu Q."/>
            <person name="Chen L.J."/>
            <person name="Yoshida K."/>
            <person name="Fujiwara S."/>
            <person name="Wang Z.W."/>
            <person name="Zhang Y.Q."/>
            <person name="Mitsuda N."/>
            <person name="Wang M."/>
            <person name="Liu G.H."/>
            <person name="Pecoraro L."/>
            <person name="Huang H.X."/>
            <person name="Xiao X.J."/>
            <person name="Lin M."/>
            <person name="Wu X.Y."/>
            <person name="Wu W.L."/>
            <person name="Chen Y.Y."/>
            <person name="Chang S.B."/>
            <person name="Sakamoto S."/>
            <person name="Ohme-Takagi M."/>
            <person name="Yagi M."/>
            <person name="Zeng S.J."/>
            <person name="Shen C.Y."/>
            <person name="Yeh C.M."/>
            <person name="Luo Y.B."/>
            <person name="Tsai W.C."/>
            <person name="Van de Peer Y."/>
            <person name="Liu Z.J."/>
        </authorList>
    </citation>
    <scope>NUCLEOTIDE SEQUENCE [LARGE SCALE GENOMIC DNA]</scope>
    <source>
        <tissue evidence="2">The whole plant</tissue>
    </source>
</reference>
<keyword evidence="2" id="KW-0031">Aminopeptidase</keyword>
<evidence type="ECO:0000259" key="1">
    <source>
        <dbReference type="Pfam" id="PF16188"/>
    </source>
</evidence>